<evidence type="ECO:0000256" key="4">
    <source>
        <dbReference type="ARBA" id="ARBA00013948"/>
    </source>
</evidence>
<dbReference type="AlphaFoldDB" id="A0A3N4L5Z8"/>
<dbReference type="InterPro" id="IPR011009">
    <property type="entry name" value="Kinase-like_dom_sf"/>
</dbReference>
<protein>
    <recommendedName>
        <fullName evidence="5">EKC/KEOPS complex subunit BUD32</fullName>
        <ecNumber evidence="3">2.7.11.1</ecNumber>
    </recommendedName>
    <alternativeName>
        <fullName evidence="6 7">Atypical Serine/threonine protein kinase BUD32</fullName>
    </alternativeName>
    <alternativeName>
        <fullName evidence="4">EKC/KEOPS complex subunit bud32</fullName>
    </alternativeName>
</protein>
<evidence type="ECO:0000313" key="13">
    <source>
        <dbReference type="Proteomes" id="UP000267821"/>
    </source>
</evidence>
<organism evidence="12 13">
    <name type="scientific">Terfezia boudieri ATCC MYA-4762</name>
    <dbReference type="NCBI Taxonomy" id="1051890"/>
    <lineage>
        <taxon>Eukaryota</taxon>
        <taxon>Fungi</taxon>
        <taxon>Dikarya</taxon>
        <taxon>Ascomycota</taxon>
        <taxon>Pezizomycotina</taxon>
        <taxon>Pezizomycetes</taxon>
        <taxon>Pezizales</taxon>
        <taxon>Pezizaceae</taxon>
        <taxon>Terfezia</taxon>
    </lineage>
</organism>
<evidence type="ECO:0000256" key="1">
    <source>
        <dbReference type="ARBA" id="ARBA00003747"/>
    </source>
</evidence>
<dbReference type="OrthoDB" id="8905873at2759"/>
<dbReference type="EMBL" id="ML121643">
    <property type="protein sequence ID" value="RPB18324.1"/>
    <property type="molecule type" value="Genomic_DNA"/>
</dbReference>
<dbReference type="SUPFAM" id="SSF56112">
    <property type="entry name" value="Protein kinase-like (PK-like)"/>
    <property type="match status" value="1"/>
</dbReference>
<dbReference type="PROSITE" id="PS50011">
    <property type="entry name" value="PROTEIN_KINASE_DOM"/>
    <property type="match status" value="1"/>
</dbReference>
<evidence type="ECO:0000313" key="12">
    <source>
        <dbReference type="EMBL" id="RPB18324.1"/>
    </source>
</evidence>
<proteinExistence type="predicted"/>
<dbReference type="InParanoid" id="A0A3N4L5Z8"/>
<comment type="function">
    <text evidence="1">Component of the EKC/KEOPS complex that is required for the formation of a threonylcarbamoyl group on adenosine at position 37 (t(6)A37) in tRNAs that read codons beginning with adenine. The complex is probably involved in the transfer of the threonylcarbamoyl moiety of threonylcarbamoyl-AMP (TC-AMP) to the N6 group of A37. BUD32 has ATPase activity in the context of the EKC/KEOPS complex and likely plays a supporting role to the catalytic subunit KAE1. The EKC/KEOPS complex also promotes both telomere uncapping and telomere elongation. The complex is required for efficient recruitment of transcriptional coactivators.</text>
</comment>
<feature type="coiled-coil region" evidence="10">
    <location>
        <begin position="44"/>
        <end position="96"/>
    </location>
</feature>
<keyword evidence="10" id="KW-0175">Coiled coil</keyword>
<evidence type="ECO:0000256" key="9">
    <source>
        <dbReference type="ARBA" id="ARBA00048679"/>
    </source>
</evidence>
<evidence type="ECO:0000256" key="8">
    <source>
        <dbReference type="ARBA" id="ARBA00047899"/>
    </source>
</evidence>
<reference evidence="12 13" key="1">
    <citation type="journal article" date="2018" name="Nat. Ecol. Evol.">
        <title>Pezizomycetes genomes reveal the molecular basis of ectomycorrhizal truffle lifestyle.</title>
        <authorList>
            <person name="Murat C."/>
            <person name="Payen T."/>
            <person name="Noel B."/>
            <person name="Kuo A."/>
            <person name="Morin E."/>
            <person name="Chen J."/>
            <person name="Kohler A."/>
            <person name="Krizsan K."/>
            <person name="Balestrini R."/>
            <person name="Da Silva C."/>
            <person name="Montanini B."/>
            <person name="Hainaut M."/>
            <person name="Levati E."/>
            <person name="Barry K.W."/>
            <person name="Belfiori B."/>
            <person name="Cichocki N."/>
            <person name="Clum A."/>
            <person name="Dockter R.B."/>
            <person name="Fauchery L."/>
            <person name="Guy J."/>
            <person name="Iotti M."/>
            <person name="Le Tacon F."/>
            <person name="Lindquist E.A."/>
            <person name="Lipzen A."/>
            <person name="Malagnac F."/>
            <person name="Mello A."/>
            <person name="Molinier V."/>
            <person name="Miyauchi S."/>
            <person name="Poulain J."/>
            <person name="Riccioni C."/>
            <person name="Rubini A."/>
            <person name="Sitrit Y."/>
            <person name="Splivallo R."/>
            <person name="Traeger S."/>
            <person name="Wang M."/>
            <person name="Zifcakova L."/>
            <person name="Wipf D."/>
            <person name="Zambonelli A."/>
            <person name="Paolocci F."/>
            <person name="Nowrousian M."/>
            <person name="Ottonello S."/>
            <person name="Baldrian P."/>
            <person name="Spatafora J.W."/>
            <person name="Henrissat B."/>
            <person name="Nagy L.G."/>
            <person name="Aury J.M."/>
            <person name="Wincker P."/>
            <person name="Grigoriev I.V."/>
            <person name="Bonfante P."/>
            <person name="Martin F.M."/>
        </authorList>
    </citation>
    <scope>NUCLEOTIDE SEQUENCE [LARGE SCALE GENOMIC DNA]</scope>
    <source>
        <strain evidence="12 13">ATCC MYA-4762</strain>
    </source>
</reference>
<dbReference type="Pfam" id="PF20713">
    <property type="entry name" value="DUF6826"/>
    <property type="match status" value="1"/>
</dbReference>
<accession>A0A3N4L5Z8</accession>
<dbReference type="PROSITE" id="PS00109">
    <property type="entry name" value="PROTEIN_KINASE_TYR"/>
    <property type="match status" value="1"/>
</dbReference>
<dbReference type="Gene3D" id="1.10.510.10">
    <property type="entry name" value="Transferase(Phosphotransferase) domain 1"/>
    <property type="match status" value="1"/>
</dbReference>
<evidence type="ECO:0000256" key="5">
    <source>
        <dbReference type="ARBA" id="ARBA00019973"/>
    </source>
</evidence>
<keyword evidence="13" id="KW-1185">Reference proteome</keyword>
<comment type="catalytic activity">
    <reaction evidence="9">
        <text>L-seryl-[protein] + ATP = O-phospho-L-seryl-[protein] + ADP + H(+)</text>
        <dbReference type="Rhea" id="RHEA:17989"/>
        <dbReference type="Rhea" id="RHEA-COMP:9863"/>
        <dbReference type="Rhea" id="RHEA-COMP:11604"/>
        <dbReference type="ChEBI" id="CHEBI:15378"/>
        <dbReference type="ChEBI" id="CHEBI:29999"/>
        <dbReference type="ChEBI" id="CHEBI:30616"/>
        <dbReference type="ChEBI" id="CHEBI:83421"/>
        <dbReference type="ChEBI" id="CHEBI:456216"/>
        <dbReference type="EC" id="2.7.11.1"/>
    </reaction>
</comment>
<evidence type="ECO:0000256" key="2">
    <source>
        <dbReference type="ARBA" id="ARBA00011534"/>
    </source>
</evidence>
<evidence type="ECO:0000256" key="3">
    <source>
        <dbReference type="ARBA" id="ARBA00012513"/>
    </source>
</evidence>
<evidence type="ECO:0000259" key="11">
    <source>
        <dbReference type="PROSITE" id="PS50011"/>
    </source>
</evidence>
<comment type="subunit">
    <text evidence="2">Component of the EKC/KEOPS complex composed of at least BUD32, CGI121, GON7, KAE1 and PCC1; the whole complex dimerizes.</text>
</comment>
<dbReference type="InterPro" id="IPR049229">
    <property type="entry name" value="DUF6826"/>
</dbReference>
<dbReference type="Proteomes" id="UP000267821">
    <property type="component" value="Unassembled WGS sequence"/>
</dbReference>
<dbReference type="InterPro" id="IPR000719">
    <property type="entry name" value="Prot_kinase_dom"/>
</dbReference>
<feature type="domain" description="Protein kinase" evidence="11">
    <location>
        <begin position="253"/>
        <end position="663"/>
    </location>
</feature>
<name>A0A3N4L5Z8_9PEZI</name>
<comment type="catalytic activity">
    <reaction evidence="8">
        <text>L-threonyl-[protein] + ATP = O-phospho-L-threonyl-[protein] + ADP + H(+)</text>
        <dbReference type="Rhea" id="RHEA:46608"/>
        <dbReference type="Rhea" id="RHEA-COMP:11060"/>
        <dbReference type="Rhea" id="RHEA-COMP:11605"/>
        <dbReference type="ChEBI" id="CHEBI:15378"/>
        <dbReference type="ChEBI" id="CHEBI:30013"/>
        <dbReference type="ChEBI" id="CHEBI:30616"/>
        <dbReference type="ChEBI" id="CHEBI:61977"/>
        <dbReference type="ChEBI" id="CHEBI:456216"/>
        <dbReference type="EC" id="2.7.11.1"/>
    </reaction>
</comment>
<dbReference type="InterPro" id="IPR008266">
    <property type="entry name" value="Tyr_kinase_AS"/>
</dbReference>
<dbReference type="GO" id="GO:0005524">
    <property type="term" value="F:ATP binding"/>
    <property type="evidence" value="ECO:0007669"/>
    <property type="project" value="InterPro"/>
</dbReference>
<dbReference type="SMART" id="SM00220">
    <property type="entry name" value="S_TKc"/>
    <property type="match status" value="1"/>
</dbReference>
<dbReference type="GO" id="GO:0004674">
    <property type="term" value="F:protein serine/threonine kinase activity"/>
    <property type="evidence" value="ECO:0007669"/>
    <property type="project" value="UniProtKB-EC"/>
</dbReference>
<gene>
    <name evidence="12" type="ORF">L211DRAFT_843760</name>
</gene>
<evidence type="ECO:0000256" key="6">
    <source>
        <dbReference type="ARBA" id="ARBA00030980"/>
    </source>
</evidence>
<sequence length="663" mass="75059">MHDSFQACVDETTALLSKTSDPSLFNVILWNLVHKIIAPYVQRCTELENKLHEQENKCHEQENKLLAEGKKFQEKLLAEEKKFHELENKLHAEEKSGVEKVVGQLTDAVNKIPTTTVPVCIHHRGIDAPIRGSMSRAKAWMDAIKYPNSKADVSLPASRFISNSAAVSAMDRRQIEERLVEELGKHARPEEKDIDYEGVVDLFGQYFAALSSSALGDMHVLDTHRQRFLDDLAPDLVLQRSSKSSDKFNIAAVLDLKGIGDDGHAKLNTANNLGQILDYLTAIEYCQLGRTIFLGLLTNLRDAYLIRYQTNILKGRSRRTSGNQPYTSKLTQYRKVPLCDALRYLYEQLQDPAANPPQLPFSESAGELSYVVQRHSKSVVAVFNRQNAQIIVKASPEVQWNSGIQNEIICLKSLQGDSRPASIPKLIYSTYDMPGSAFVEFGISPPGRPLQLELFREASDFRTCLQDILVALKWVHDHGIVHRDVRGDNIIVFDGLDVGGHSSHISLTPEIKKRRLRAMLIDFDRATNLGISCHYEGGYICCPRDLLQQCTRENEDQQMVDIDEYEMPVEGSTPLANAMYIPEKRHDYLSFVLLVNTVIFPFTLQGYTYQLVEVPNSREQRRLLNLWGELESKEPWSSLVREAQNAQADVQVWSELLGLLVWL</sequence>
<evidence type="ECO:0000256" key="10">
    <source>
        <dbReference type="SAM" id="Coils"/>
    </source>
</evidence>
<dbReference type="EC" id="2.7.11.1" evidence="3"/>
<evidence type="ECO:0000256" key="7">
    <source>
        <dbReference type="ARBA" id="ARBA00033194"/>
    </source>
</evidence>